<dbReference type="PROSITE" id="PS50112">
    <property type="entry name" value="PAS"/>
    <property type="match status" value="1"/>
</dbReference>
<sequence length="123" mass="13854">MDISCKKILKENKNYYQSFYQYNPDAILSFDLAGIILNGNESVENLTGYSIRELRGSRLNSLVIEEIDSNLLHYLLIKAEEGLIENTKVAIRNKSGERVELAIQTAPLFVNDDVIGIYGILKG</sequence>
<reference evidence="2 3" key="1">
    <citation type="submission" date="2017-10" db="EMBL/GenBank/DDBJ databases">
        <title>Bacillus sp. nov., a halophilic bacterium isolated from a Keqin Lake.</title>
        <authorList>
            <person name="Wang H."/>
        </authorList>
    </citation>
    <scope>NUCLEOTIDE SEQUENCE [LARGE SCALE GENOMIC DNA]</scope>
    <source>
        <strain evidence="2 3">KCTC 13187</strain>
    </source>
</reference>
<evidence type="ECO:0000313" key="3">
    <source>
        <dbReference type="Proteomes" id="UP000281498"/>
    </source>
</evidence>
<dbReference type="InterPro" id="IPR035965">
    <property type="entry name" value="PAS-like_dom_sf"/>
</dbReference>
<dbReference type="InterPro" id="IPR013767">
    <property type="entry name" value="PAS_fold"/>
</dbReference>
<name>A0A3A9KBP7_9BACI</name>
<dbReference type="OrthoDB" id="9790669at2"/>
<evidence type="ECO:0000313" key="2">
    <source>
        <dbReference type="EMBL" id="RKL68200.1"/>
    </source>
</evidence>
<keyword evidence="3" id="KW-1185">Reference proteome</keyword>
<dbReference type="CDD" id="cd00130">
    <property type="entry name" value="PAS"/>
    <property type="match status" value="1"/>
</dbReference>
<accession>A0A3A9KBP7</accession>
<gene>
    <name evidence="2" type="ORF">CR203_06855</name>
</gene>
<organism evidence="2 3">
    <name type="scientific">Salipaludibacillus neizhouensis</name>
    <dbReference type="NCBI Taxonomy" id="885475"/>
    <lineage>
        <taxon>Bacteria</taxon>
        <taxon>Bacillati</taxon>
        <taxon>Bacillota</taxon>
        <taxon>Bacilli</taxon>
        <taxon>Bacillales</taxon>
        <taxon>Bacillaceae</taxon>
    </lineage>
</organism>
<dbReference type="EMBL" id="PDOE01000002">
    <property type="protein sequence ID" value="RKL68200.1"/>
    <property type="molecule type" value="Genomic_DNA"/>
</dbReference>
<feature type="domain" description="PAS" evidence="1">
    <location>
        <begin position="12"/>
        <end position="94"/>
    </location>
</feature>
<dbReference type="RefSeq" id="WP_110938539.1">
    <property type="nucleotide sequence ID" value="NZ_KZ614147.1"/>
</dbReference>
<dbReference type="Gene3D" id="3.30.450.20">
    <property type="entry name" value="PAS domain"/>
    <property type="match status" value="1"/>
</dbReference>
<dbReference type="Proteomes" id="UP000281498">
    <property type="component" value="Unassembled WGS sequence"/>
</dbReference>
<dbReference type="AlphaFoldDB" id="A0A3A9KBP7"/>
<dbReference type="SUPFAM" id="SSF55785">
    <property type="entry name" value="PYP-like sensor domain (PAS domain)"/>
    <property type="match status" value="1"/>
</dbReference>
<dbReference type="InterPro" id="IPR000014">
    <property type="entry name" value="PAS"/>
</dbReference>
<comment type="caution">
    <text evidence="2">The sequence shown here is derived from an EMBL/GenBank/DDBJ whole genome shotgun (WGS) entry which is preliminary data.</text>
</comment>
<dbReference type="Pfam" id="PF00989">
    <property type="entry name" value="PAS"/>
    <property type="match status" value="1"/>
</dbReference>
<protein>
    <recommendedName>
        <fullName evidence="1">PAS domain-containing protein</fullName>
    </recommendedName>
</protein>
<proteinExistence type="predicted"/>
<dbReference type="GO" id="GO:0006355">
    <property type="term" value="P:regulation of DNA-templated transcription"/>
    <property type="evidence" value="ECO:0007669"/>
    <property type="project" value="InterPro"/>
</dbReference>
<evidence type="ECO:0000259" key="1">
    <source>
        <dbReference type="PROSITE" id="PS50112"/>
    </source>
</evidence>
<dbReference type="NCBIfam" id="TIGR00229">
    <property type="entry name" value="sensory_box"/>
    <property type="match status" value="1"/>
</dbReference>